<dbReference type="AlphaFoldDB" id="A0AAW1MI09"/>
<name>A0AAW1MI09_POPJA</name>
<dbReference type="PANTHER" id="PTHR46599">
    <property type="entry name" value="PIGGYBAC TRANSPOSABLE ELEMENT-DERIVED PROTEIN 4"/>
    <property type="match status" value="1"/>
</dbReference>
<accession>A0AAW1MI09</accession>
<keyword evidence="3" id="KW-1185">Reference proteome</keyword>
<dbReference type="InterPro" id="IPR029526">
    <property type="entry name" value="PGBD"/>
</dbReference>
<proteinExistence type="predicted"/>
<feature type="domain" description="PiggyBac transposable element-derived protein" evidence="1">
    <location>
        <begin position="16"/>
        <end position="108"/>
    </location>
</feature>
<evidence type="ECO:0000313" key="2">
    <source>
        <dbReference type="EMBL" id="KAK9747017.1"/>
    </source>
</evidence>
<dbReference type="EMBL" id="JASPKY010000035">
    <property type="protein sequence ID" value="KAK9747017.1"/>
    <property type="molecule type" value="Genomic_DNA"/>
</dbReference>
<dbReference type="PANTHER" id="PTHR46599:SF3">
    <property type="entry name" value="PIGGYBAC TRANSPOSABLE ELEMENT-DERIVED PROTEIN 4"/>
    <property type="match status" value="1"/>
</dbReference>
<evidence type="ECO:0000313" key="3">
    <source>
        <dbReference type="Proteomes" id="UP001458880"/>
    </source>
</evidence>
<evidence type="ECO:0000259" key="1">
    <source>
        <dbReference type="Pfam" id="PF13843"/>
    </source>
</evidence>
<reference evidence="2 3" key="1">
    <citation type="journal article" date="2024" name="BMC Genomics">
        <title>De novo assembly and annotation of Popillia japonica's genome with initial clues to its potential as an invasive pest.</title>
        <authorList>
            <person name="Cucini C."/>
            <person name="Boschi S."/>
            <person name="Funari R."/>
            <person name="Cardaioli E."/>
            <person name="Iannotti N."/>
            <person name="Marturano G."/>
            <person name="Paoli F."/>
            <person name="Bruttini M."/>
            <person name="Carapelli A."/>
            <person name="Frati F."/>
            <person name="Nardi F."/>
        </authorList>
    </citation>
    <scope>NUCLEOTIDE SEQUENCE [LARGE SCALE GENOMIC DNA]</scope>
    <source>
        <strain evidence="2">DMR45628</strain>
    </source>
</reference>
<dbReference type="Pfam" id="PF13843">
    <property type="entry name" value="DDE_Tnp_1_7"/>
    <property type="match status" value="1"/>
</dbReference>
<organism evidence="2 3">
    <name type="scientific">Popillia japonica</name>
    <name type="common">Japanese beetle</name>
    <dbReference type="NCBI Taxonomy" id="7064"/>
    <lineage>
        <taxon>Eukaryota</taxon>
        <taxon>Metazoa</taxon>
        <taxon>Ecdysozoa</taxon>
        <taxon>Arthropoda</taxon>
        <taxon>Hexapoda</taxon>
        <taxon>Insecta</taxon>
        <taxon>Pterygota</taxon>
        <taxon>Neoptera</taxon>
        <taxon>Endopterygota</taxon>
        <taxon>Coleoptera</taxon>
        <taxon>Polyphaga</taxon>
        <taxon>Scarabaeiformia</taxon>
        <taxon>Scarabaeidae</taxon>
        <taxon>Rutelinae</taxon>
        <taxon>Popillia</taxon>
    </lineage>
</organism>
<gene>
    <name evidence="2" type="ORF">QE152_g5713</name>
</gene>
<protein>
    <submittedName>
        <fullName evidence="2">Transposase IS4</fullName>
    </submittedName>
</protein>
<sequence length="115" mass="13440">MNICTYLSIQSLYWERGRTYIKLIEELFDKGRTLYVDNCYKSVALAKTMIQRKTHLVGTIYANRRNNPANVINTKLRKGDLIALQSENKTVVLEWKDKSDVFMLSTKFDMSTTTY</sequence>
<dbReference type="Proteomes" id="UP001458880">
    <property type="component" value="Unassembled WGS sequence"/>
</dbReference>
<comment type="caution">
    <text evidence="2">The sequence shown here is derived from an EMBL/GenBank/DDBJ whole genome shotgun (WGS) entry which is preliminary data.</text>
</comment>